<evidence type="ECO:0000256" key="1">
    <source>
        <dbReference type="SAM" id="MobiDB-lite"/>
    </source>
</evidence>
<evidence type="ECO:0000313" key="3">
    <source>
        <dbReference type="EMBL" id="CAL4774889.1"/>
    </source>
</evidence>
<keyword evidence="4" id="KW-1185">Reference proteome</keyword>
<gene>
    <name evidence="2" type="ORF">C1SCF055_LOCUS14836</name>
</gene>
<dbReference type="Proteomes" id="UP001152797">
    <property type="component" value="Unassembled WGS sequence"/>
</dbReference>
<evidence type="ECO:0000313" key="4">
    <source>
        <dbReference type="Proteomes" id="UP001152797"/>
    </source>
</evidence>
<dbReference type="EMBL" id="CAMXCT030001180">
    <property type="protein sequence ID" value="CAL4774889.1"/>
    <property type="molecule type" value="Genomic_DNA"/>
</dbReference>
<feature type="region of interest" description="Disordered" evidence="1">
    <location>
        <begin position="146"/>
        <end position="217"/>
    </location>
</feature>
<dbReference type="EMBL" id="CAMXCT020001180">
    <property type="protein sequence ID" value="CAL1140952.1"/>
    <property type="molecule type" value="Genomic_DNA"/>
</dbReference>
<evidence type="ECO:0000313" key="2">
    <source>
        <dbReference type="EMBL" id="CAI3987577.1"/>
    </source>
</evidence>
<comment type="caution">
    <text evidence="2">The sequence shown here is derived from an EMBL/GenBank/DDBJ whole genome shotgun (WGS) entry which is preliminary data.</text>
</comment>
<reference evidence="2" key="1">
    <citation type="submission" date="2022-10" db="EMBL/GenBank/DDBJ databases">
        <authorList>
            <person name="Chen Y."/>
            <person name="Dougan E. K."/>
            <person name="Chan C."/>
            <person name="Rhodes N."/>
            <person name="Thang M."/>
        </authorList>
    </citation>
    <scope>NUCLEOTIDE SEQUENCE</scope>
</reference>
<organism evidence="2">
    <name type="scientific">Cladocopium goreaui</name>
    <dbReference type="NCBI Taxonomy" id="2562237"/>
    <lineage>
        <taxon>Eukaryota</taxon>
        <taxon>Sar</taxon>
        <taxon>Alveolata</taxon>
        <taxon>Dinophyceae</taxon>
        <taxon>Suessiales</taxon>
        <taxon>Symbiodiniaceae</taxon>
        <taxon>Cladocopium</taxon>
    </lineage>
</organism>
<feature type="non-terminal residue" evidence="2">
    <location>
        <position position="1"/>
    </location>
</feature>
<reference evidence="3 4" key="2">
    <citation type="submission" date="2024-05" db="EMBL/GenBank/DDBJ databases">
        <authorList>
            <person name="Chen Y."/>
            <person name="Shah S."/>
            <person name="Dougan E. K."/>
            <person name="Thang M."/>
            <person name="Chan C."/>
        </authorList>
    </citation>
    <scope>NUCLEOTIDE SEQUENCE [LARGE SCALE GENOMIC DNA]</scope>
</reference>
<feature type="compositionally biased region" description="Basic and acidic residues" evidence="1">
    <location>
        <begin position="204"/>
        <end position="217"/>
    </location>
</feature>
<sequence>KVLDLLGLGQTRRYQIDASGWWNWLKDEPPPQKHVTVQPQVSASEFCGGRLTEQEKPKAGCQLVTFLHLKVSAVTKRRAAWAFFGLCPAQEATRDTWIFNLTDTSDQTCHTVTIQVDVHTPKQLPQQVPVAAPRRSRTLAMFMPQQDKKTTEVPPADAPAKEEQGVPVLTQQGRATATASGERLERSRTLPVAHAQIDTDQESDVEHQTKKNQEPRPKRVGCAIKPCVLTRSGHVLVIPHPPVSVLPRLRVSVRARSVATVLSLFLDAGGDCAPKKPGNAAFHEAARDMNRGGHQLVRWQPDLVTVEFVSNSGRKREREKAAKDNALADQKFQKLVEQGQGTQAVSDHIPIRCSLLTNKEEEVQVARCHGRLKPGPKWLKPPAITSEAWTMQLETAWEDSLASSEGFAFTQQLASAELDVNQEWTMFMRCIDQMFRSKDERNEKLRRISERLARLYELRRLLQNNDSQRREPQVKLLCRKLWRRPISDNFASRWQLCNNAIADAKEATKLIKNYWTEVWKKQDDQRPSFADITNYTVQSFPAELRASPDGLSAEEVPVALREARQANLPKENRVLDNHSLPVTGESGARPLIIFTLRLSLMPWKSSDGLGIFVTEFARLSFKPNAPGSGHFGRMSPDPRWYQHQAMHHLETLEQFSAAQRLEKKTATAASRRLLAEVSTMPPLLSRLGWPATKADIAVLEHLAAACARRCGRVASLLLSEKGHCCVFVSVLVSYVVPQAGGQ</sequence>
<protein>
    <submittedName>
        <fullName evidence="2">Uncharacterized protein</fullName>
    </submittedName>
</protein>
<dbReference type="OrthoDB" id="426377at2759"/>
<accession>A0A9P1FV77</accession>
<name>A0A9P1FV77_9DINO</name>
<feature type="non-terminal residue" evidence="2">
    <location>
        <position position="742"/>
    </location>
</feature>
<dbReference type="AlphaFoldDB" id="A0A9P1FV77"/>
<proteinExistence type="predicted"/>
<dbReference type="EMBL" id="CAMXCT010001180">
    <property type="protein sequence ID" value="CAI3987577.1"/>
    <property type="molecule type" value="Genomic_DNA"/>
</dbReference>
<feature type="compositionally biased region" description="Polar residues" evidence="1">
    <location>
        <begin position="169"/>
        <end position="179"/>
    </location>
</feature>